<name>A0AAE2BN64_9LAMI</name>
<reference evidence="1" key="1">
    <citation type="submission" date="2020-06" db="EMBL/GenBank/DDBJ databases">
        <authorList>
            <person name="Li T."/>
            <person name="Hu X."/>
            <person name="Zhang T."/>
            <person name="Song X."/>
            <person name="Zhang H."/>
            <person name="Dai N."/>
            <person name="Sheng W."/>
            <person name="Hou X."/>
            <person name="Wei L."/>
        </authorList>
    </citation>
    <scope>NUCLEOTIDE SEQUENCE</scope>
    <source>
        <strain evidence="1">K16</strain>
        <tissue evidence="1">Leaf</tissue>
    </source>
</reference>
<gene>
    <name evidence="1" type="ORF">Sango_1922100</name>
</gene>
<reference evidence="1" key="2">
    <citation type="journal article" date="2024" name="Plant">
        <title>Genomic evolution and insights into agronomic trait innovations of Sesamum species.</title>
        <authorList>
            <person name="Miao H."/>
            <person name="Wang L."/>
            <person name="Qu L."/>
            <person name="Liu H."/>
            <person name="Sun Y."/>
            <person name="Le M."/>
            <person name="Wang Q."/>
            <person name="Wei S."/>
            <person name="Zheng Y."/>
            <person name="Lin W."/>
            <person name="Duan Y."/>
            <person name="Cao H."/>
            <person name="Xiong S."/>
            <person name="Wang X."/>
            <person name="Wei L."/>
            <person name="Li C."/>
            <person name="Ma Q."/>
            <person name="Ju M."/>
            <person name="Zhao R."/>
            <person name="Li G."/>
            <person name="Mu C."/>
            <person name="Tian Q."/>
            <person name="Mei H."/>
            <person name="Zhang T."/>
            <person name="Gao T."/>
            <person name="Zhang H."/>
        </authorList>
    </citation>
    <scope>NUCLEOTIDE SEQUENCE</scope>
    <source>
        <strain evidence="1">K16</strain>
    </source>
</reference>
<dbReference type="AlphaFoldDB" id="A0AAE2BN64"/>
<dbReference type="PANTHER" id="PTHR33240">
    <property type="entry name" value="OS08G0508500 PROTEIN"/>
    <property type="match status" value="1"/>
</dbReference>
<dbReference type="InterPro" id="IPR021109">
    <property type="entry name" value="Peptidase_aspartic_dom_sf"/>
</dbReference>
<proteinExistence type="predicted"/>
<evidence type="ECO:0000313" key="1">
    <source>
        <dbReference type="EMBL" id="KAK4391443.1"/>
    </source>
</evidence>
<dbReference type="Gene3D" id="2.40.70.10">
    <property type="entry name" value="Acid Proteases"/>
    <property type="match status" value="1"/>
</dbReference>
<comment type="caution">
    <text evidence="1">The sequence shown here is derived from an EMBL/GenBank/DDBJ whole genome shotgun (WGS) entry which is preliminary data.</text>
</comment>
<sequence length="129" mass="14619">MENTPTKWVIHMIVEEPTDGDSSYANILFYKVYRQMELGNIPLNSMDISLYDFAGNMVHPLGQILLPLSLGTQPNRKIQIVHFLVIDKPSTYNVILGRPTLNAFQVVISNYHMKLKFPVGTGVREVISD</sequence>
<accession>A0AAE2BN64</accession>
<evidence type="ECO:0000313" key="2">
    <source>
        <dbReference type="Proteomes" id="UP001289374"/>
    </source>
</evidence>
<organism evidence="1 2">
    <name type="scientific">Sesamum angolense</name>
    <dbReference type="NCBI Taxonomy" id="2727404"/>
    <lineage>
        <taxon>Eukaryota</taxon>
        <taxon>Viridiplantae</taxon>
        <taxon>Streptophyta</taxon>
        <taxon>Embryophyta</taxon>
        <taxon>Tracheophyta</taxon>
        <taxon>Spermatophyta</taxon>
        <taxon>Magnoliopsida</taxon>
        <taxon>eudicotyledons</taxon>
        <taxon>Gunneridae</taxon>
        <taxon>Pentapetalae</taxon>
        <taxon>asterids</taxon>
        <taxon>lamiids</taxon>
        <taxon>Lamiales</taxon>
        <taxon>Pedaliaceae</taxon>
        <taxon>Sesamum</taxon>
    </lineage>
</organism>
<dbReference type="PANTHER" id="PTHR33240:SF15">
    <property type="entry name" value="GAG-PRO-LIKE PROTEIN"/>
    <property type="match status" value="1"/>
</dbReference>
<dbReference type="Proteomes" id="UP001289374">
    <property type="component" value="Unassembled WGS sequence"/>
</dbReference>
<keyword evidence="2" id="KW-1185">Reference proteome</keyword>
<protein>
    <submittedName>
        <fullName evidence="1">Uncharacterized protein</fullName>
    </submittedName>
</protein>
<dbReference type="EMBL" id="JACGWL010000011">
    <property type="protein sequence ID" value="KAK4391443.1"/>
    <property type="molecule type" value="Genomic_DNA"/>
</dbReference>